<evidence type="ECO:0000313" key="5">
    <source>
        <dbReference type="Proteomes" id="UP000597338"/>
    </source>
</evidence>
<organism evidence="4 5">
    <name type="scientific">Parapedobacter defluvii</name>
    <dbReference type="NCBI Taxonomy" id="2045106"/>
    <lineage>
        <taxon>Bacteria</taxon>
        <taxon>Pseudomonadati</taxon>
        <taxon>Bacteroidota</taxon>
        <taxon>Sphingobacteriia</taxon>
        <taxon>Sphingobacteriales</taxon>
        <taxon>Sphingobacteriaceae</taxon>
        <taxon>Parapedobacter</taxon>
    </lineage>
</organism>
<evidence type="ECO:0000256" key="3">
    <source>
        <dbReference type="ARBA" id="ARBA00024356"/>
    </source>
</evidence>
<keyword evidence="1" id="KW-0328">Glycosyltransferase</keyword>
<dbReference type="RefSeq" id="WP_188751491.1">
    <property type="nucleotide sequence ID" value="NZ_BMIK01000009.1"/>
</dbReference>
<dbReference type="CDD" id="cd18614">
    <property type="entry name" value="GH130"/>
    <property type="match status" value="1"/>
</dbReference>
<name>A0ABQ1M1J5_9SPHI</name>
<dbReference type="Gene3D" id="2.115.10.20">
    <property type="entry name" value="Glycosyl hydrolase domain, family 43"/>
    <property type="match status" value="1"/>
</dbReference>
<dbReference type="EMBL" id="BMIK01000009">
    <property type="protein sequence ID" value="GGC33203.1"/>
    <property type="molecule type" value="Genomic_DNA"/>
</dbReference>
<dbReference type="Proteomes" id="UP000597338">
    <property type="component" value="Unassembled WGS sequence"/>
</dbReference>
<proteinExistence type="inferred from homology"/>
<reference evidence="5" key="1">
    <citation type="journal article" date="2019" name="Int. J. Syst. Evol. Microbiol.">
        <title>The Global Catalogue of Microorganisms (GCM) 10K type strain sequencing project: providing services to taxonomists for standard genome sequencing and annotation.</title>
        <authorList>
            <consortium name="The Broad Institute Genomics Platform"/>
            <consortium name="The Broad Institute Genome Sequencing Center for Infectious Disease"/>
            <person name="Wu L."/>
            <person name="Ma J."/>
        </authorList>
    </citation>
    <scope>NUCLEOTIDE SEQUENCE [LARGE SCALE GENOMIC DNA]</scope>
    <source>
        <strain evidence="5">CGMCC 1.15342</strain>
    </source>
</reference>
<dbReference type="PIRSF" id="PIRSF016202">
    <property type="entry name" value="PH1107"/>
    <property type="match status" value="1"/>
</dbReference>
<dbReference type="GO" id="GO:0016798">
    <property type="term" value="F:hydrolase activity, acting on glycosyl bonds"/>
    <property type="evidence" value="ECO:0007669"/>
    <property type="project" value="UniProtKB-KW"/>
</dbReference>
<dbReference type="SUPFAM" id="SSF75005">
    <property type="entry name" value="Arabinanase/levansucrase/invertase"/>
    <property type="match status" value="1"/>
</dbReference>
<gene>
    <name evidence="4" type="ORF">GCM10011386_26600</name>
</gene>
<comment type="similarity">
    <text evidence="3">Belongs to the glycosyl hydrolase 130 family.</text>
</comment>
<dbReference type="InterPro" id="IPR023296">
    <property type="entry name" value="Glyco_hydro_beta-prop_sf"/>
</dbReference>
<evidence type="ECO:0000256" key="2">
    <source>
        <dbReference type="ARBA" id="ARBA00022679"/>
    </source>
</evidence>
<protein>
    <submittedName>
        <fullName evidence="4">Glycosidase</fullName>
    </submittedName>
</protein>
<evidence type="ECO:0000256" key="1">
    <source>
        <dbReference type="ARBA" id="ARBA00022676"/>
    </source>
</evidence>
<evidence type="ECO:0000313" key="4">
    <source>
        <dbReference type="EMBL" id="GGC33203.1"/>
    </source>
</evidence>
<dbReference type="InterPro" id="IPR007184">
    <property type="entry name" value="Mannoside_phosphorylase"/>
</dbReference>
<accession>A0ABQ1M1J5</accession>
<comment type="caution">
    <text evidence="4">The sequence shown here is derived from an EMBL/GenBank/DDBJ whole genome shotgun (WGS) entry which is preliminary data.</text>
</comment>
<sequence length="346" mass="39443">MVTVKREGVLLEKTVLGFESAAVFNPAVYQDGDEVHLFYRAVRRGNFSTIGYCRLQGALQVVERSKVPLIIPQYPYERQGVEDPRIVKVDNSYYLSYTAYDGITALGALAVSEDLRHFDKKGVIVPEVNFRRFSELVQSGMRLNEKYFREHREYAAHGLLTAGLNLWDKNVIFFPARIDGNLVFLHRIRPGIQIVSARNIPDELTTDFWERYLLNFSDHIVMEPKYPHESSYIGAGCPPLLTDEGWLLIYHGVYDGPEGYVYHACAALLDRDNPSREIARLPRPLLSPEEDWEKRGYVNNVVFPTGTAIFGDRLYIYYGAADSRIAVASVNLKDLLQELSASKSFY</sequence>
<keyword evidence="2" id="KW-0808">Transferase</keyword>
<dbReference type="PANTHER" id="PTHR34106">
    <property type="entry name" value="GLYCOSIDASE"/>
    <property type="match status" value="1"/>
</dbReference>
<keyword evidence="5" id="KW-1185">Reference proteome</keyword>
<dbReference type="Pfam" id="PF04041">
    <property type="entry name" value="Glyco_hydro_130"/>
    <property type="match status" value="1"/>
</dbReference>
<keyword evidence="4" id="KW-0378">Hydrolase</keyword>
<keyword evidence="4" id="KW-0326">Glycosidase</keyword>
<dbReference type="PANTHER" id="PTHR34106:SF5">
    <property type="entry name" value="GLYCOSIDASE"/>
    <property type="match status" value="1"/>
</dbReference>